<evidence type="ECO:0000259" key="21">
    <source>
        <dbReference type="PROSITE" id="PS50109"/>
    </source>
</evidence>
<comment type="subcellular location">
    <subcellularLocation>
        <location evidence="3">Cytoplasm</location>
    </subcellularLocation>
</comment>
<proteinExistence type="predicted"/>
<evidence type="ECO:0000256" key="19">
    <source>
        <dbReference type="PROSITE-ProRule" id="PRU00169"/>
    </source>
</evidence>
<feature type="transmembrane region" description="Helical" evidence="20">
    <location>
        <begin position="318"/>
        <end position="338"/>
    </location>
</feature>
<keyword evidence="9" id="KW-0808">Transferase</keyword>
<keyword evidence="12" id="KW-0418">Kinase</keyword>
<feature type="transmembrane region" description="Helical" evidence="20">
    <location>
        <begin position="345"/>
        <end position="371"/>
    </location>
</feature>
<gene>
    <name evidence="23" type="ORF">GC096_33635</name>
</gene>
<feature type="domain" description="Response regulatory" evidence="22">
    <location>
        <begin position="714"/>
        <end position="830"/>
    </location>
</feature>
<dbReference type="PROSITE" id="PS50109">
    <property type="entry name" value="HIS_KIN"/>
    <property type="match status" value="1"/>
</dbReference>
<dbReference type="Gene3D" id="3.30.565.10">
    <property type="entry name" value="Histidine kinase-like ATPase, C-terminal domain"/>
    <property type="match status" value="2"/>
</dbReference>
<dbReference type="Pfam" id="PF02518">
    <property type="entry name" value="HATPase_c"/>
    <property type="match status" value="1"/>
</dbReference>
<dbReference type="SUPFAM" id="SSF55874">
    <property type="entry name" value="ATPase domain of HSP90 chaperone/DNA topoisomerase II/histidine kinase"/>
    <property type="match status" value="2"/>
</dbReference>
<comment type="catalytic activity">
    <reaction evidence="1">
        <text>ATP + protein L-histidine = ADP + protein N-phospho-L-histidine.</text>
        <dbReference type="EC" id="2.7.13.3"/>
    </reaction>
</comment>
<accession>A0ABX1XKY7</accession>
<dbReference type="EC" id="2.7.13.3" evidence="4"/>
<dbReference type="InterPro" id="IPR036097">
    <property type="entry name" value="HisK_dim/P_sf"/>
</dbReference>
<evidence type="ECO:0000256" key="12">
    <source>
        <dbReference type="ARBA" id="ARBA00022777"/>
    </source>
</evidence>
<comment type="cofactor">
    <cofactor evidence="2">
        <name>[4Fe-4S] cluster</name>
        <dbReference type="ChEBI" id="CHEBI:49883"/>
    </cofactor>
</comment>
<evidence type="ECO:0000256" key="5">
    <source>
        <dbReference type="ARBA" id="ARBA00017322"/>
    </source>
</evidence>
<keyword evidence="20" id="KW-0472">Membrane</keyword>
<keyword evidence="13" id="KW-0067">ATP-binding</keyword>
<dbReference type="Gene3D" id="3.40.50.2300">
    <property type="match status" value="1"/>
</dbReference>
<dbReference type="RefSeq" id="WP_171636779.1">
    <property type="nucleotide sequence ID" value="NZ_WHNY01000082.1"/>
</dbReference>
<dbReference type="Pfam" id="PF00512">
    <property type="entry name" value="HisKA"/>
    <property type="match status" value="1"/>
</dbReference>
<feature type="domain" description="Histidine kinase" evidence="21">
    <location>
        <begin position="444"/>
        <end position="660"/>
    </location>
</feature>
<keyword evidence="20" id="KW-1133">Transmembrane helix</keyword>
<evidence type="ECO:0000256" key="14">
    <source>
        <dbReference type="ARBA" id="ARBA00023004"/>
    </source>
</evidence>
<feature type="transmembrane region" description="Helical" evidence="20">
    <location>
        <begin position="288"/>
        <end position="306"/>
    </location>
</feature>
<dbReference type="Gene3D" id="1.10.287.130">
    <property type="match status" value="1"/>
</dbReference>
<keyword evidence="7" id="KW-0963">Cytoplasm</keyword>
<dbReference type="Pfam" id="PF00072">
    <property type="entry name" value="Response_reg"/>
    <property type="match status" value="1"/>
</dbReference>
<keyword evidence="11" id="KW-0547">Nucleotide-binding</keyword>
<evidence type="ECO:0000313" key="24">
    <source>
        <dbReference type="Proteomes" id="UP000653578"/>
    </source>
</evidence>
<dbReference type="PROSITE" id="PS50110">
    <property type="entry name" value="RESPONSE_REGULATORY"/>
    <property type="match status" value="1"/>
</dbReference>
<keyword evidence="16" id="KW-0411">Iron-sulfur</keyword>
<organism evidence="23 24">
    <name type="scientific">Paenibacillus plantarum</name>
    <dbReference type="NCBI Taxonomy" id="2654975"/>
    <lineage>
        <taxon>Bacteria</taxon>
        <taxon>Bacillati</taxon>
        <taxon>Bacillota</taxon>
        <taxon>Bacilli</taxon>
        <taxon>Bacillales</taxon>
        <taxon>Paenibacillaceae</taxon>
        <taxon>Paenibacillus</taxon>
    </lineage>
</organism>
<keyword evidence="6" id="KW-0004">4Fe-4S</keyword>
<dbReference type="InterPro" id="IPR004358">
    <property type="entry name" value="Sig_transdc_His_kin-like_C"/>
</dbReference>
<keyword evidence="10" id="KW-0479">Metal-binding</keyword>
<evidence type="ECO:0000256" key="18">
    <source>
        <dbReference type="ARBA" id="ARBA00030800"/>
    </source>
</evidence>
<dbReference type="InterPro" id="IPR001789">
    <property type="entry name" value="Sig_transdc_resp-reg_receiver"/>
</dbReference>
<dbReference type="Gene3D" id="1.20.5.1930">
    <property type="match status" value="1"/>
</dbReference>
<dbReference type="CDD" id="cd16922">
    <property type="entry name" value="HATPase_EvgS-ArcB-TorS-like"/>
    <property type="match status" value="1"/>
</dbReference>
<keyword evidence="14" id="KW-0408">Iron</keyword>
<keyword evidence="20" id="KW-0812">Transmembrane</keyword>
<dbReference type="InterPro" id="IPR036890">
    <property type="entry name" value="HATPase_C_sf"/>
</dbReference>
<dbReference type="PANTHER" id="PTHR43547">
    <property type="entry name" value="TWO-COMPONENT HISTIDINE KINASE"/>
    <property type="match status" value="1"/>
</dbReference>
<evidence type="ECO:0000256" key="15">
    <source>
        <dbReference type="ARBA" id="ARBA00023012"/>
    </source>
</evidence>
<evidence type="ECO:0000313" key="23">
    <source>
        <dbReference type="EMBL" id="NOU68964.1"/>
    </source>
</evidence>
<dbReference type="SUPFAM" id="SSF52172">
    <property type="entry name" value="CheY-like"/>
    <property type="match status" value="1"/>
</dbReference>
<keyword evidence="8 19" id="KW-0597">Phosphoprotein</keyword>
<dbReference type="Pfam" id="PF07730">
    <property type="entry name" value="HisKA_3"/>
    <property type="match status" value="1"/>
</dbReference>
<dbReference type="InterPro" id="IPR011006">
    <property type="entry name" value="CheY-like_superfamily"/>
</dbReference>
<evidence type="ECO:0000256" key="16">
    <source>
        <dbReference type="ARBA" id="ARBA00023014"/>
    </source>
</evidence>
<evidence type="ECO:0000256" key="20">
    <source>
        <dbReference type="SAM" id="Phobius"/>
    </source>
</evidence>
<comment type="function">
    <text evidence="17">Member of the two-component regulatory system NreB/NreC involved in the control of dissimilatory nitrate/nitrite reduction in response to oxygen. NreB functions as a direct oxygen sensor histidine kinase which is autophosphorylated, in the absence of oxygen, probably at the conserved histidine residue, and transfers its phosphate group probably to a conserved aspartate residue of NreC. NreB/NreC activates the expression of the nitrate (narGHJI) and nitrite (nir) reductase operons, as well as the putative nitrate transporter gene narT.</text>
</comment>
<dbReference type="InterPro" id="IPR003661">
    <property type="entry name" value="HisK_dim/P_dom"/>
</dbReference>
<evidence type="ECO:0000256" key="1">
    <source>
        <dbReference type="ARBA" id="ARBA00000085"/>
    </source>
</evidence>
<dbReference type="SMART" id="SM00387">
    <property type="entry name" value="HATPase_c"/>
    <property type="match status" value="2"/>
</dbReference>
<evidence type="ECO:0000256" key="2">
    <source>
        <dbReference type="ARBA" id="ARBA00001966"/>
    </source>
</evidence>
<feature type="transmembrane region" description="Helical" evidence="20">
    <location>
        <begin position="225"/>
        <end position="249"/>
    </location>
</feature>
<dbReference type="InterPro" id="IPR005467">
    <property type="entry name" value="His_kinase_dom"/>
</dbReference>
<evidence type="ECO:0000256" key="13">
    <source>
        <dbReference type="ARBA" id="ARBA00022840"/>
    </source>
</evidence>
<dbReference type="Proteomes" id="UP000653578">
    <property type="component" value="Unassembled WGS sequence"/>
</dbReference>
<evidence type="ECO:0000256" key="7">
    <source>
        <dbReference type="ARBA" id="ARBA00022490"/>
    </source>
</evidence>
<name>A0ABX1XKY7_9BACL</name>
<evidence type="ECO:0000256" key="17">
    <source>
        <dbReference type="ARBA" id="ARBA00024827"/>
    </source>
</evidence>
<evidence type="ECO:0000256" key="4">
    <source>
        <dbReference type="ARBA" id="ARBA00012438"/>
    </source>
</evidence>
<evidence type="ECO:0000256" key="9">
    <source>
        <dbReference type="ARBA" id="ARBA00022679"/>
    </source>
</evidence>
<dbReference type="PANTHER" id="PTHR43547:SF2">
    <property type="entry name" value="HYBRID SIGNAL TRANSDUCTION HISTIDINE KINASE C"/>
    <property type="match status" value="1"/>
</dbReference>
<dbReference type="CDD" id="cd00082">
    <property type="entry name" value="HisKA"/>
    <property type="match status" value="1"/>
</dbReference>
<evidence type="ECO:0000256" key="11">
    <source>
        <dbReference type="ARBA" id="ARBA00022741"/>
    </source>
</evidence>
<feature type="modified residue" description="4-aspartylphosphate" evidence="19">
    <location>
        <position position="763"/>
    </location>
</feature>
<dbReference type="PRINTS" id="PR00344">
    <property type="entry name" value="BCTRLSENSOR"/>
</dbReference>
<evidence type="ECO:0000256" key="8">
    <source>
        <dbReference type="ARBA" id="ARBA00022553"/>
    </source>
</evidence>
<evidence type="ECO:0000259" key="22">
    <source>
        <dbReference type="PROSITE" id="PS50110"/>
    </source>
</evidence>
<keyword evidence="24" id="KW-1185">Reference proteome</keyword>
<evidence type="ECO:0000256" key="10">
    <source>
        <dbReference type="ARBA" id="ARBA00022723"/>
    </source>
</evidence>
<dbReference type="SUPFAM" id="SSF47384">
    <property type="entry name" value="Homodimeric domain of signal transducing histidine kinase"/>
    <property type="match status" value="1"/>
</dbReference>
<feature type="transmembrane region" description="Helical" evidence="20">
    <location>
        <begin position="383"/>
        <end position="407"/>
    </location>
</feature>
<dbReference type="EMBL" id="WHNY01000082">
    <property type="protein sequence ID" value="NOU68964.1"/>
    <property type="molecule type" value="Genomic_DNA"/>
</dbReference>
<feature type="transmembrane region" description="Helical" evidence="20">
    <location>
        <begin position="255"/>
        <end position="276"/>
    </location>
</feature>
<keyword evidence="15" id="KW-0902">Two-component regulatory system</keyword>
<reference evidence="23 24" key="1">
    <citation type="submission" date="2019-10" db="EMBL/GenBank/DDBJ databases">
        <title>Description of Paenibacillus humi sp. nov.</title>
        <authorList>
            <person name="Carlier A."/>
            <person name="Qi S."/>
        </authorList>
    </citation>
    <scope>NUCLEOTIDE SEQUENCE [LARGE SCALE GENOMIC DNA]</scope>
    <source>
        <strain evidence="23 24">LMG 31461</strain>
    </source>
</reference>
<dbReference type="SMART" id="SM00448">
    <property type="entry name" value="REC"/>
    <property type="match status" value="1"/>
</dbReference>
<dbReference type="InterPro" id="IPR003594">
    <property type="entry name" value="HATPase_dom"/>
</dbReference>
<evidence type="ECO:0000256" key="3">
    <source>
        <dbReference type="ARBA" id="ARBA00004496"/>
    </source>
</evidence>
<evidence type="ECO:0000256" key="6">
    <source>
        <dbReference type="ARBA" id="ARBA00022485"/>
    </source>
</evidence>
<dbReference type="InterPro" id="IPR011712">
    <property type="entry name" value="Sig_transdc_His_kin_sub3_dim/P"/>
</dbReference>
<sequence>MNRRSPNRFTGVLLFLLLSILCSVGATYFVNDGFSRLQVLPPKVLPGMSQWQAHLGELPIVDNQLQDAESDWKSYLQLASTPEGQTNMAEFWVRVRLPSAVASLRDAQLNIQDTKSFEAFVDQHKIASINADLQETKTKSIFIWKQVPLPDDATGKWLQIRIIPQGNSYGTMAMGMYLPMRIVEAQDNLIELIRIDTIKWALIACFLFLSVVSLGVFVMHRDVLYAYFSLLNFTCGFACLALTYTLQIYGDWSHITYYYSVCIPVGMVAVVGIFERLTEASLHRRFRISRYLLTLFAMVCILIAYVHEPWVSRFSLMYLIVLAIIIPFLAIPMMRIFYKQRDGEAAWLIMGIGAITLGLCLNYATYIFPLFGKFAYEHAPYYYIYWIENIGIFGVFIFVLSLGMVFITRLRSVFVQNQVISERLQVQNSRLQELDRLKDDFLANTSHELRTPLQGIIGLTESLLDGVAGDLQPKVQTNLELVVSSGKRLSRLIHDLLDLSKLNHQDIALDLVSLPLPDTVSLVLAAFEPQAATKGIQLVREFPADLPLVSADANRLQQILYNLIGNAVKFTDTGEVSVTAKQVGEFVEVSIIDTGIGIPKAKLTTVLAPFEQAESGARRGGTGLGLTISHKLITMHGGQFHLDAVEGSGTTASFTIPIWRQESEIAVSESRFLLPVLDSSPAWEVAAAAAVEWSPNEAGNFPVPLLRNPLPSATVLLVDDEPVNLQVLDNYLSGSTLRLLKAANGEEALALIEQQVPDLLLLDVLLPDMNGYDICRSLRERYDESTLPIILLTAKGRLVDLLEGFDAGANDYIVKPFTRHELLARVGIQLKLSRFTLELERMVQERTSELEFTTNRLRESVRETAETLNELTLMEERNLLAQEIHDHVGHTLTTSIVQMEAAKMLLERGDPRGNDKLALSQQLVRKGLDDIRESVRTLKQQGADFQLEPALKQLLAQTEDVAGMKVDHAISPLPPLSSMHKKAIYHALKEGLTNGIRHGRCTSFQFKLNTSDDKLIFSLWNDGERYEATALGFGLQSMMERITQLGGSLRISGDEEQGTGGCLLVIELPVVGVK</sequence>
<protein>
    <recommendedName>
        <fullName evidence="5">Oxygen sensor histidine kinase NreB</fullName>
        <ecNumber evidence="4">2.7.13.3</ecNumber>
    </recommendedName>
    <alternativeName>
        <fullName evidence="18">Nitrogen regulation protein B</fullName>
    </alternativeName>
</protein>
<comment type="caution">
    <text evidence="23">The sequence shown here is derived from an EMBL/GenBank/DDBJ whole genome shotgun (WGS) entry which is preliminary data.</text>
</comment>
<dbReference type="SMART" id="SM00388">
    <property type="entry name" value="HisKA"/>
    <property type="match status" value="1"/>
</dbReference>
<feature type="transmembrane region" description="Helical" evidence="20">
    <location>
        <begin position="200"/>
        <end position="218"/>
    </location>
</feature>